<organism evidence="1 2">
    <name type="scientific">Malus domestica</name>
    <name type="common">Apple</name>
    <name type="synonym">Pyrus malus</name>
    <dbReference type="NCBI Taxonomy" id="3750"/>
    <lineage>
        <taxon>Eukaryota</taxon>
        <taxon>Viridiplantae</taxon>
        <taxon>Streptophyta</taxon>
        <taxon>Embryophyta</taxon>
        <taxon>Tracheophyta</taxon>
        <taxon>Spermatophyta</taxon>
        <taxon>Magnoliopsida</taxon>
        <taxon>eudicotyledons</taxon>
        <taxon>Gunneridae</taxon>
        <taxon>Pentapetalae</taxon>
        <taxon>rosids</taxon>
        <taxon>fabids</taxon>
        <taxon>Rosales</taxon>
        <taxon>Rosaceae</taxon>
        <taxon>Amygdaloideae</taxon>
        <taxon>Maleae</taxon>
        <taxon>Malus</taxon>
    </lineage>
</organism>
<gene>
    <name evidence="1" type="ORF">DVH24_039187</name>
</gene>
<protein>
    <submittedName>
        <fullName evidence="1">Uncharacterized protein</fullName>
    </submittedName>
</protein>
<evidence type="ECO:0000313" key="2">
    <source>
        <dbReference type="Proteomes" id="UP000290289"/>
    </source>
</evidence>
<dbReference type="AlphaFoldDB" id="A0A498KHE6"/>
<proteinExistence type="predicted"/>
<evidence type="ECO:0000313" key="1">
    <source>
        <dbReference type="EMBL" id="RXI04913.1"/>
    </source>
</evidence>
<sequence length="116" mass="13040">MSLPYFSGHYAKNNPDPYGFCLHNGLFHHPPCPCFYCYDKHLKRNTRWSNDLNPQTGSFVHSHLDRVVLTDGGRPCFPASGGAPFSKNESHGSKHLLSTTLDCTTYPSSNFLFPFS</sequence>
<dbReference type="EMBL" id="RDQH01000329">
    <property type="protein sequence ID" value="RXI04913.1"/>
    <property type="molecule type" value="Genomic_DNA"/>
</dbReference>
<keyword evidence="2" id="KW-1185">Reference proteome</keyword>
<accession>A0A498KHE6</accession>
<reference evidence="1 2" key="1">
    <citation type="submission" date="2018-10" db="EMBL/GenBank/DDBJ databases">
        <title>A high-quality apple genome assembly.</title>
        <authorList>
            <person name="Hu J."/>
        </authorList>
    </citation>
    <scope>NUCLEOTIDE SEQUENCE [LARGE SCALE GENOMIC DNA]</scope>
    <source>
        <strain evidence="2">cv. HFTH1</strain>
        <tissue evidence="1">Young leaf</tissue>
    </source>
</reference>
<name>A0A498KHE6_MALDO</name>
<dbReference type="STRING" id="3750.A0A498KHE6"/>
<dbReference type="Proteomes" id="UP000290289">
    <property type="component" value="Chromosome 3"/>
</dbReference>
<comment type="caution">
    <text evidence="1">The sequence shown here is derived from an EMBL/GenBank/DDBJ whole genome shotgun (WGS) entry which is preliminary data.</text>
</comment>